<organism evidence="2 3">
    <name type="scientific">Paenibacillus phage C7Cdelta</name>
    <dbReference type="NCBI Taxonomy" id="2249773"/>
    <lineage>
        <taxon>Viruses</taxon>
        <taxon>Duplodnaviria</taxon>
        <taxon>Heunggongvirae</taxon>
        <taxon>Uroviricota</taxon>
        <taxon>Caudoviricetes</taxon>
        <taxon>Halcyonevirus</taxon>
        <taxon>Halcyonevirus C7Cdelta</taxon>
    </lineage>
</organism>
<name>A0A345ASH9_9CAUD</name>
<protein>
    <recommendedName>
        <fullName evidence="1">Antitoxin SocA-like Panacea domain-containing protein</fullName>
    </recommendedName>
</protein>
<proteinExistence type="predicted"/>
<gene>
    <name evidence="2" type="ORF">C7CDELTA_22</name>
</gene>
<evidence type="ECO:0000259" key="1">
    <source>
        <dbReference type="Pfam" id="PF13274"/>
    </source>
</evidence>
<dbReference type="Proteomes" id="UP000255577">
    <property type="component" value="Genome"/>
</dbReference>
<sequence length="172" mass="20310">MAKIYFFKKVSEMIQTEGRAETNQGTTVYDVAKAFLHLESMTPKKLQKLCYYAYSFYLAIYKKKLFDVNFEAWVHGPVNPELYTEYQEYGWQEIPREINYPNSIMKNEQVREIIEEVYDSYGHLNGDQLEYLTHQENPWKNARNGLPPYESSRAVINDEDIRSYYAGVLKDG</sequence>
<accession>A0A345ASH9</accession>
<dbReference type="Pfam" id="PF13274">
    <property type="entry name" value="SocA_Panacea"/>
    <property type="match status" value="1"/>
</dbReference>
<reference evidence="3" key="1">
    <citation type="submission" date="2018-06" db="EMBL/GenBank/DDBJ databases">
        <authorList>
            <person name="Merrill B.D."/>
            <person name="Payne A.M."/>
            <person name="Hilton J.A."/>
            <person name="Ward A.T."/>
            <person name="Fajardo C.P."/>
            <person name="Mangohig J."/>
            <person name="Hope S."/>
            <person name="Tsourkas P.K."/>
        </authorList>
    </citation>
    <scope>NUCLEOTIDE SEQUENCE [LARGE SCALE GENOMIC DNA]</scope>
</reference>
<evidence type="ECO:0000313" key="2">
    <source>
        <dbReference type="EMBL" id="AXF39783.1"/>
    </source>
</evidence>
<feature type="domain" description="Antitoxin SocA-like Panacea" evidence="1">
    <location>
        <begin position="46"/>
        <end position="140"/>
    </location>
</feature>
<evidence type="ECO:0000313" key="3">
    <source>
        <dbReference type="Proteomes" id="UP000255577"/>
    </source>
</evidence>
<dbReference type="EMBL" id="MH431938">
    <property type="protein sequence ID" value="AXF39783.1"/>
    <property type="molecule type" value="Genomic_DNA"/>
</dbReference>
<keyword evidence="3" id="KW-1185">Reference proteome</keyword>
<dbReference type="InterPro" id="IPR025272">
    <property type="entry name" value="SocA_Panacea"/>
</dbReference>